<dbReference type="HOGENOM" id="CLU_134386_0_0_3"/>
<dbReference type="AlphaFoldDB" id="A8ZQ22"/>
<organism evidence="2 3">
    <name type="scientific">Acaryochloris marina (strain MBIC 11017)</name>
    <dbReference type="NCBI Taxonomy" id="329726"/>
    <lineage>
        <taxon>Bacteria</taxon>
        <taxon>Bacillati</taxon>
        <taxon>Cyanobacteriota</taxon>
        <taxon>Cyanophyceae</taxon>
        <taxon>Acaryochloridales</taxon>
        <taxon>Acaryochloridaceae</taxon>
        <taxon>Acaryochloris</taxon>
    </lineage>
</organism>
<dbReference type="KEGG" id="amr:AM1_F0039"/>
<evidence type="ECO:0000313" key="2">
    <source>
        <dbReference type="EMBL" id="ABW33143.1"/>
    </source>
</evidence>
<keyword evidence="2" id="KW-0614">Plasmid</keyword>
<dbReference type="EMBL" id="CP000843">
    <property type="protein sequence ID" value="ABW33143.1"/>
    <property type="molecule type" value="Genomic_DNA"/>
</dbReference>
<evidence type="ECO:0000313" key="3">
    <source>
        <dbReference type="Proteomes" id="UP000000268"/>
    </source>
</evidence>
<accession>A8ZQ22</accession>
<proteinExistence type="predicted"/>
<name>A8ZQ22_ACAM1</name>
<feature type="region of interest" description="Disordered" evidence="1">
    <location>
        <begin position="1"/>
        <end position="34"/>
    </location>
</feature>
<protein>
    <submittedName>
        <fullName evidence="2">Uncharacterized protein</fullName>
    </submittedName>
</protein>
<dbReference type="RefSeq" id="WP_012168113.1">
    <property type="nucleotide sequence ID" value="NC_009931.1"/>
</dbReference>
<gene>
    <name evidence="2" type="ordered locus">AM1_F0039</name>
</gene>
<geneLocation type="plasmid" evidence="2 3">
    <name>pREB6</name>
</geneLocation>
<sequence>MARKSKGFSELLHQQQDDEQTTAQSFNRLQKKVKKTTGKDLIKDIATSPKGITKMSDVLEEFIDPYKETTSSFEDVESLLSIAVLAWNIALLPDEDRQEAIEIILSEAASGMNQKSRAELQTLIHQMIERKDCYFSSFQRYIANFDLQPQGDSYFLSVASSLKE</sequence>
<dbReference type="OrthoDB" id="529403at2"/>
<keyword evidence="3" id="KW-1185">Reference proteome</keyword>
<evidence type="ECO:0000256" key="1">
    <source>
        <dbReference type="SAM" id="MobiDB-lite"/>
    </source>
</evidence>
<reference evidence="2 3" key="1">
    <citation type="journal article" date="2008" name="Proc. Natl. Acad. Sci. U.S.A.">
        <title>Niche adaptation and genome expansion in the chlorophyll d-producing cyanobacterium Acaryochloris marina.</title>
        <authorList>
            <person name="Swingley W.D."/>
            <person name="Chen M."/>
            <person name="Cheung P.C."/>
            <person name="Conrad A.L."/>
            <person name="Dejesa L.C."/>
            <person name="Hao J."/>
            <person name="Honchak B.M."/>
            <person name="Karbach L.E."/>
            <person name="Kurdoglu A."/>
            <person name="Lahiri S."/>
            <person name="Mastrian S.D."/>
            <person name="Miyashita H."/>
            <person name="Page L."/>
            <person name="Ramakrishna P."/>
            <person name="Satoh S."/>
            <person name="Sattley W.M."/>
            <person name="Shimada Y."/>
            <person name="Taylor H.L."/>
            <person name="Tomo T."/>
            <person name="Tsuchiya T."/>
            <person name="Wang Z.T."/>
            <person name="Raymond J."/>
            <person name="Mimuro M."/>
            <person name="Blankenship R.E."/>
            <person name="Touchman J.W."/>
        </authorList>
    </citation>
    <scope>NUCLEOTIDE SEQUENCE [LARGE SCALE GENOMIC DNA]</scope>
    <source>
        <strain evidence="3">MBIC 11017</strain>
        <plasmid evidence="3">Plasmid pREB6</plasmid>
    </source>
</reference>
<dbReference type="Proteomes" id="UP000000268">
    <property type="component" value="Plasmid pREB6"/>
</dbReference>